<organism evidence="1 2">
    <name type="scientific">Aphanomyces astaci</name>
    <name type="common">Crayfish plague agent</name>
    <dbReference type="NCBI Taxonomy" id="112090"/>
    <lineage>
        <taxon>Eukaryota</taxon>
        <taxon>Sar</taxon>
        <taxon>Stramenopiles</taxon>
        <taxon>Oomycota</taxon>
        <taxon>Saprolegniomycetes</taxon>
        <taxon>Saprolegniales</taxon>
        <taxon>Verrucalvaceae</taxon>
        <taxon>Aphanomyces</taxon>
    </lineage>
</organism>
<evidence type="ECO:0000313" key="2">
    <source>
        <dbReference type="Proteomes" id="UP000469452"/>
    </source>
</evidence>
<protein>
    <recommendedName>
        <fullName evidence="3">Guanylate-binding protein N-terminal domain-containing protein</fullName>
    </recommendedName>
</protein>
<proteinExistence type="predicted"/>
<dbReference type="AlphaFoldDB" id="A0A6A5A5A5"/>
<dbReference type="VEuPathDB" id="FungiDB:H257_02537"/>
<dbReference type="Proteomes" id="UP000469452">
    <property type="component" value="Unassembled WGS sequence"/>
</dbReference>
<comment type="caution">
    <text evidence="1">The sequence shown here is derived from an EMBL/GenBank/DDBJ whole genome shotgun (WGS) entry which is preliminary data.</text>
</comment>
<dbReference type="EMBL" id="VJMI01015169">
    <property type="protein sequence ID" value="KAF0732002.1"/>
    <property type="molecule type" value="Genomic_DNA"/>
</dbReference>
<dbReference type="Gene3D" id="3.40.50.300">
    <property type="entry name" value="P-loop containing nucleotide triphosphate hydrolases"/>
    <property type="match status" value="1"/>
</dbReference>
<reference evidence="1 2" key="1">
    <citation type="submission" date="2019-06" db="EMBL/GenBank/DDBJ databases">
        <title>Genomics analysis of Aphanomyces spp. identifies a new class of oomycete effector associated with host adaptation.</title>
        <authorList>
            <person name="Gaulin E."/>
        </authorList>
    </citation>
    <scope>NUCLEOTIDE SEQUENCE [LARGE SCALE GENOMIC DNA]</scope>
    <source>
        <strain evidence="1 2">E</strain>
    </source>
</reference>
<sequence>MVMSMQLLSVDVDEQLTVNPEAVRFLNESYDALTVLSFHGTKNSGKSALLREILQASEPTEGEQSDGATHPADVAAPPADISYVVVSDPQSFYIYILTRCQLFRSGVWMYVQETAYAHAKRVVYLDVQCYGDNEVRFPTSKRQSHSHIVSIM</sequence>
<evidence type="ECO:0008006" key="3">
    <source>
        <dbReference type="Google" id="ProtNLM"/>
    </source>
</evidence>
<gene>
    <name evidence="1" type="ORF">AaE_009243</name>
</gene>
<accession>A0A6A5A5A5</accession>
<name>A0A6A5A5A5_APHAT</name>
<evidence type="ECO:0000313" key="1">
    <source>
        <dbReference type="EMBL" id="KAF0732002.1"/>
    </source>
</evidence>
<dbReference type="InterPro" id="IPR027417">
    <property type="entry name" value="P-loop_NTPase"/>
</dbReference>